<accession>A0AAD5DZ91</accession>
<organism evidence="1 2">
    <name type="scientific">Chlorella ohadii</name>
    <dbReference type="NCBI Taxonomy" id="2649997"/>
    <lineage>
        <taxon>Eukaryota</taxon>
        <taxon>Viridiplantae</taxon>
        <taxon>Chlorophyta</taxon>
        <taxon>core chlorophytes</taxon>
        <taxon>Trebouxiophyceae</taxon>
        <taxon>Chlorellales</taxon>
        <taxon>Chlorellaceae</taxon>
        <taxon>Chlorella clade</taxon>
        <taxon>Chlorella</taxon>
    </lineage>
</organism>
<proteinExistence type="predicted"/>
<dbReference type="EMBL" id="JADXDR010000022">
    <property type="protein sequence ID" value="KAI7844980.1"/>
    <property type="molecule type" value="Genomic_DNA"/>
</dbReference>
<comment type="caution">
    <text evidence="1">The sequence shown here is derived from an EMBL/GenBank/DDBJ whole genome shotgun (WGS) entry which is preliminary data.</text>
</comment>
<keyword evidence="2" id="KW-1185">Reference proteome</keyword>
<name>A0AAD5DZ91_9CHLO</name>
<evidence type="ECO:0000313" key="2">
    <source>
        <dbReference type="Proteomes" id="UP001205105"/>
    </source>
</evidence>
<evidence type="ECO:0000313" key="1">
    <source>
        <dbReference type="EMBL" id="KAI7844980.1"/>
    </source>
</evidence>
<protein>
    <submittedName>
        <fullName evidence="1">Uncharacterized protein</fullName>
    </submittedName>
</protein>
<gene>
    <name evidence="1" type="ORF">COHA_001346</name>
</gene>
<reference evidence="1" key="1">
    <citation type="submission" date="2020-11" db="EMBL/GenBank/DDBJ databases">
        <title>Chlorella ohadii genome sequencing and assembly.</title>
        <authorList>
            <person name="Murik O."/>
            <person name="Treves H."/>
            <person name="Kedem I."/>
            <person name="Shotland Y."/>
            <person name="Kaplan A."/>
        </authorList>
    </citation>
    <scope>NUCLEOTIDE SEQUENCE</scope>
    <source>
        <strain evidence="1">1</strain>
    </source>
</reference>
<dbReference type="AlphaFoldDB" id="A0AAD5DZ91"/>
<dbReference type="Proteomes" id="UP001205105">
    <property type="component" value="Unassembled WGS sequence"/>
</dbReference>
<sequence>MALSGLHTGVRALFDTQPEDGFAVHGTNTSNSFAAGSYGSSGSMGCQPFGCFDGLPAVLRRSVSGRIFLDQPLPEPYKPLMHLCKPGPCHVAPAPKEPVCSPTSVLGMAGEASSVEEESTLLASVSSQGLLAAQHSPLDQD</sequence>